<comment type="similarity">
    <text evidence="1">Belongs to the AHA1 family.</text>
</comment>
<dbReference type="EMBL" id="LBWA01000033">
    <property type="protein sequence ID" value="KKQ96360.1"/>
    <property type="molecule type" value="Genomic_DNA"/>
</dbReference>
<gene>
    <name evidence="3" type="ORF">UT23_C0033G0004</name>
</gene>
<comment type="caution">
    <text evidence="3">The sequence shown here is derived from an EMBL/GenBank/DDBJ whole genome shotgun (WGS) entry which is preliminary data.</text>
</comment>
<dbReference type="Proteomes" id="UP000034325">
    <property type="component" value="Unassembled WGS sequence"/>
</dbReference>
<dbReference type="Pfam" id="PF08327">
    <property type="entry name" value="AHSA1"/>
    <property type="match status" value="1"/>
</dbReference>
<dbReference type="InterPro" id="IPR013538">
    <property type="entry name" value="ASHA1/2-like_C"/>
</dbReference>
<accession>A0A0G0M7Q8</accession>
<dbReference type="SUPFAM" id="SSF55961">
    <property type="entry name" value="Bet v1-like"/>
    <property type="match status" value="1"/>
</dbReference>
<evidence type="ECO:0000313" key="3">
    <source>
        <dbReference type="EMBL" id="KKQ96360.1"/>
    </source>
</evidence>
<evidence type="ECO:0000313" key="4">
    <source>
        <dbReference type="Proteomes" id="UP000034325"/>
    </source>
</evidence>
<proteinExistence type="inferred from homology"/>
<feature type="domain" description="Activator of Hsp90 ATPase homologue 1/2-like C-terminal" evidence="2">
    <location>
        <begin position="11"/>
        <end position="125"/>
    </location>
</feature>
<protein>
    <submittedName>
        <fullName evidence="3">Activator of Hsp90 ATPase 1 family protein</fullName>
    </submittedName>
</protein>
<evidence type="ECO:0000256" key="1">
    <source>
        <dbReference type="ARBA" id="ARBA00006817"/>
    </source>
</evidence>
<sequence length="126" mass="14400">MRSFKQKYVIKASIGKVWQALVDPEQIEKWGGGPAKMSASPGDNFSLWGGDIWGKNSKVIPNKLLIQDWYGGKWETPSKVSFELKEINGNTELTLIHKNLPQEGWKELYDGWKDYYLGPLKTLVEK</sequence>
<evidence type="ECO:0000259" key="2">
    <source>
        <dbReference type="Pfam" id="PF08327"/>
    </source>
</evidence>
<reference evidence="3 4" key="1">
    <citation type="journal article" date="2015" name="Nature">
        <title>rRNA introns, odd ribosomes, and small enigmatic genomes across a large radiation of phyla.</title>
        <authorList>
            <person name="Brown C.T."/>
            <person name="Hug L.A."/>
            <person name="Thomas B.C."/>
            <person name="Sharon I."/>
            <person name="Castelle C.J."/>
            <person name="Singh A."/>
            <person name="Wilkins M.J."/>
            <person name="Williams K.H."/>
            <person name="Banfield J.F."/>
        </authorList>
    </citation>
    <scope>NUCLEOTIDE SEQUENCE [LARGE SCALE GENOMIC DNA]</scope>
</reference>
<dbReference type="AlphaFoldDB" id="A0A0G0M7Q8"/>
<name>A0A0G0M7Q8_9BACT</name>
<organism evidence="3 4">
    <name type="scientific">Candidatus Woesebacteria bacterium GW2011_GWA1_39_12</name>
    <dbReference type="NCBI Taxonomy" id="1618549"/>
    <lineage>
        <taxon>Bacteria</taxon>
        <taxon>Candidatus Woeseibacteriota</taxon>
    </lineage>
</organism>
<dbReference type="InterPro" id="IPR023393">
    <property type="entry name" value="START-like_dom_sf"/>
</dbReference>
<dbReference type="Gene3D" id="3.30.530.20">
    <property type="match status" value="1"/>
</dbReference>